<sequence>MPDAKRRILRRVRRALEGRWPVEAPTGPWRPAAEAASAVERFLAHAEASGVEVRRFESPAAARAWLADWAAGFQSAAVSPRVPAPLAPALPTAPPEEAGLGVSRALAAVADTGSVLLSSAEGRRLQLLPPAHLVWVDEAEVVQHLGEALGRLADDPPSALALHSGPSKSADIGQIMVQGVHGPGRLVVAVVRGLAELEAGPAEPPPTREAPSHTPEATPPAGLDWAAVRALEGRRLATKRGDAFTVEKVTENTAVVRVGSSNKTYTLRRHCLEKAARLAASGTPIPGPVAYRKLACNEAPAYAWAVLRALGRV</sequence>
<dbReference type="RefSeq" id="WP_013456821.1">
    <property type="nucleotide sequence ID" value="NC_014761.1"/>
</dbReference>
<dbReference type="EMBL" id="CP002361">
    <property type="protein sequence ID" value="ADR35651.1"/>
    <property type="molecule type" value="Genomic_DNA"/>
</dbReference>
<dbReference type="KEGG" id="opr:Ocepr_0188"/>
<dbReference type="SUPFAM" id="SSF100950">
    <property type="entry name" value="NagB/RpiA/CoA transferase-like"/>
    <property type="match status" value="1"/>
</dbReference>
<proteinExistence type="predicted"/>
<dbReference type="AlphaFoldDB" id="E4U6G5"/>
<name>E4U6G5_OCEP5</name>
<evidence type="ECO:0000256" key="1">
    <source>
        <dbReference type="SAM" id="MobiDB-lite"/>
    </source>
</evidence>
<dbReference type="STRING" id="670487.Ocepr_0188"/>
<accession>E4U6G5</accession>
<dbReference type="eggNOG" id="COG1556">
    <property type="taxonomic scope" value="Bacteria"/>
</dbReference>
<feature type="domain" description="LUD" evidence="2">
    <location>
        <begin position="98"/>
        <end position="191"/>
    </location>
</feature>
<dbReference type="Proteomes" id="UP000008722">
    <property type="component" value="Chromosome"/>
</dbReference>
<dbReference type="InterPro" id="IPR037171">
    <property type="entry name" value="NagB/RpiA_transferase-like"/>
</dbReference>
<evidence type="ECO:0000259" key="2">
    <source>
        <dbReference type="Pfam" id="PF02589"/>
    </source>
</evidence>
<gene>
    <name evidence="3" type="ordered locus">Ocepr_0188</name>
</gene>
<protein>
    <recommendedName>
        <fullName evidence="2">LUD domain-containing protein</fullName>
    </recommendedName>
</protein>
<dbReference type="Pfam" id="PF02589">
    <property type="entry name" value="LUD_dom"/>
    <property type="match status" value="1"/>
</dbReference>
<evidence type="ECO:0000313" key="3">
    <source>
        <dbReference type="EMBL" id="ADR35651.1"/>
    </source>
</evidence>
<dbReference type="InterPro" id="IPR024185">
    <property type="entry name" value="FTHF_cligase-like_sf"/>
</dbReference>
<organism evidence="3 4">
    <name type="scientific">Oceanithermus profundus (strain DSM 14977 / NBRC 100410 / VKM B-2274 / 506)</name>
    <dbReference type="NCBI Taxonomy" id="670487"/>
    <lineage>
        <taxon>Bacteria</taxon>
        <taxon>Thermotogati</taxon>
        <taxon>Deinococcota</taxon>
        <taxon>Deinococci</taxon>
        <taxon>Thermales</taxon>
        <taxon>Thermaceae</taxon>
        <taxon>Oceanithermus</taxon>
    </lineage>
</organism>
<keyword evidence="4" id="KW-1185">Reference proteome</keyword>
<dbReference type="Gene3D" id="3.40.50.10420">
    <property type="entry name" value="NagB/RpiA/CoA transferase-like"/>
    <property type="match status" value="1"/>
</dbReference>
<feature type="region of interest" description="Disordered" evidence="1">
    <location>
        <begin position="199"/>
        <end position="222"/>
    </location>
</feature>
<dbReference type="InterPro" id="IPR003741">
    <property type="entry name" value="LUD_dom"/>
</dbReference>
<dbReference type="PANTHER" id="PTHR43682">
    <property type="entry name" value="LACTATE UTILIZATION PROTEIN C"/>
    <property type="match status" value="1"/>
</dbReference>
<dbReference type="PANTHER" id="PTHR43682:SF1">
    <property type="entry name" value="LACTATE UTILIZATION PROTEIN C"/>
    <property type="match status" value="1"/>
</dbReference>
<evidence type="ECO:0000313" key="4">
    <source>
        <dbReference type="Proteomes" id="UP000008722"/>
    </source>
</evidence>
<reference evidence="4" key="1">
    <citation type="submission" date="2010-11" db="EMBL/GenBank/DDBJ databases">
        <title>The complete sequence of chromosome of Oceanithermus profundus DSM 14977.</title>
        <authorList>
            <consortium name="US DOE Joint Genome Institute (JGI-PGF)"/>
            <person name="Lucas S."/>
            <person name="Copeland A."/>
            <person name="Lapidus A."/>
            <person name="Bruce D."/>
            <person name="Goodwin L."/>
            <person name="Pitluck S."/>
            <person name="Kyrpides N."/>
            <person name="Mavromatis K."/>
            <person name="Pagani I."/>
            <person name="Ivanova N."/>
            <person name="Zhang X."/>
            <person name="Brettin T."/>
            <person name="Detter J.C."/>
            <person name="Tapia R."/>
            <person name="Han C."/>
            <person name="Land M."/>
            <person name="Hauser L."/>
            <person name="Markowitz V."/>
            <person name="Cheng J.-F."/>
            <person name="Hugenholtz P."/>
            <person name="Woyke T."/>
            <person name="Wu D."/>
            <person name="Tindall B."/>
            <person name="Faehnrich R."/>
            <person name="Brambilla E."/>
            <person name="Klenk H.-P."/>
            <person name="Eisen J.A."/>
        </authorList>
    </citation>
    <scope>NUCLEOTIDE SEQUENCE [LARGE SCALE GENOMIC DNA]</scope>
    <source>
        <strain evidence="4">DSM 14977 / NBRC 100410 / VKM B-2274 / 506</strain>
    </source>
</reference>
<reference evidence="3 4" key="2">
    <citation type="journal article" date="2011" name="Stand. Genomic Sci.">
        <title>Complete genome sequence of Oceanithermus profundus type strain (506).</title>
        <authorList>
            <person name="Pati A."/>
            <person name="Zhang X."/>
            <person name="Lapidus A."/>
            <person name="Nolan M."/>
            <person name="Lucas S."/>
            <person name="Del Rio T.G."/>
            <person name="Tice H."/>
            <person name="Cheng J.F."/>
            <person name="Tapia R."/>
            <person name="Han C."/>
            <person name="Goodwin L."/>
            <person name="Pitluck S."/>
            <person name="Liolios K."/>
            <person name="Pagani I."/>
            <person name="Ivanova N."/>
            <person name="Mavromatis K."/>
            <person name="Chen A."/>
            <person name="Palaniappan K."/>
            <person name="Hauser L."/>
            <person name="Jeffries C.D."/>
            <person name="Brambilla E.M."/>
            <person name="Rohl A."/>
            <person name="Mwirichia R."/>
            <person name="Rohde M."/>
            <person name="Tindall B.J."/>
            <person name="Sikorski J."/>
            <person name="Wirth R."/>
            <person name="Goker M."/>
            <person name="Woyke T."/>
            <person name="Detter J.C."/>
            <person name="Bristow J."/>
            <person name="Eisen J.A."/>
            <person name="Markowitz V."/>
            <person name="Hugenholtz P."/>
            <person name="Kyrpides N.C."/>
            <person name="Klenk H.P."/>
            <person name="Land M."/>
        </authorList>
    </citation>
    <scope>NUCLEOTIDE SEQUENCE [LARGE SCALE GENOMIC DNA]</scope>
    <source>
        <strain evidence="4">DSM 14977 / NBRC 100410 / VKM B-2274 / 506</strain>
    </source>
</reference>
<dbReference type="OrthoDB" id="9794157at2"/>
<dbReference type="HOGENOM" id="CLU_888055_0_0_0"/>